<comment type="similarity">
    <text evidence="2">Belongs to the actin family.</text>
</comment>
<dbReference type="PROSITE" id="PS00432">
    <property type="entry name" value="ACTINS_2"/>
    <property type="match status" value="1"/>
</dbReference>
<evidence type="ECO:0000313" key="3">
    <source>
        <dbReference type="EMBL" id="KYQ91605.1"/>
    </source>
</evidence>
<evidence type="ECO:0000313" key="4">
    <source>
        <dbReference type="Proteomes" id="UP000076078"/>
    </source>
</evidence>
<dbReference type="SUPFAM" id="SSF53067">
    <property type="entry name" value="Actin-like ATPase domain"/>
    <property type="match status" value="2"/>
</dbReference>
<dbReference type="OrthoDB" id="27221at2759"/>
<dbReference type="AlphaFoldDB" id="A0A151ZCF4"/>
<keyword evidence="4" id="KW-1185">Reference proteome</keyword>
<sequence length="375" mass="41630">MSEVQALVTDFGTGFIKAGFAGDDSPRAVFPSIVGKPKYRNVMVGTGYRGTYVGDEAEHKRGILDINSPIEHGIVNNWDDFEHLMHHTFYNELKVAPEEHPVLFTEPPWNPKANKEKLTQIAFETFNSPALYVAKDSVLALYASGRVSGTVLSIGHGVTNAISIDTGYMPLNSVKRMDFGGKEVSNCMASLLTERGYNFGTRAEMQTVNMIKEQHGFVSLDYEADCQEALSSSKMYTQYELCDGNKVLVGSERFRAPEILFTPSLVGYEGCGVHQLVYDSIMGSSIDSRSSLYSDVVINGGSTLFPNFEKRLYNELKLLCPPTVRLKVVAPIERKYSTWIGGSILASLAVFQQMWVSKEEYDESGPTIIRGRKCF</sequence>
<dbReference type="InterPro" id="IPR043129">
    <property type="entry name" value="ATPase_NBD"/>
</dbReference>
<dbReference type="PRINTS" id="PR00190">
    <property type="entry name" value="ACTIN"/>
</dbReference>
<organism evidence="3 4">
    <name type="scientific">Tieghemostelium lacteum</name>
    <name type="common">Slime mold</name>
    <name type="synonym">Dictyostelium lacteum</name>
    <dbReference type="NCBI Taxonomy" id="361077"/>
    <lineage>
        <taxon>Eukaryota</taxon>
        <taxon>Amoebozoa</taxon>
        <taxon>Evosea</taxon>
        <taxon>Eumycetozoa</taxon>
        <taxon>Dictyostelia</taxon>
        <taxon>Dictyosteliales</taxon>
        <taxon>Raperosteliaceae</taxon>
        <taxon>Tieghemostelium</taxon>
    </lineage>
</organism>
<dbReference type="Gene3D" id="3.90.640.10">
    <property type="entry name" value="Actin, Chain A, domain 4"/>
    <property type="match status" value="1"/>
</dbReference>
<comment type="caution">
    <text evidence="3">The sequence shown here is derived from an EMBL/GenBank/DDBJ whole genome shotgun (WGS) entry which is preliminary data.</text>
</comment>
<proteinExistence type="inferred from homology"/>
<reference evidence="3 4" key="1">
    <citation type="submission" date="2015-12" db="EMBL/GenBank/DDBJ databases">
        <title>Dictyostelia acquired genes for synthesis and detection of signals that induce cell-type specialization by lateral gene transfer from prokaryotes.</title>
        <authorList>
            <person name="Gloeckner G."/>
            <person name="Schaap P."/>
        </authorList>
    </citation>
    <scope>NUCLEOTIDE SEQUENCE [LARGE SCALE GENOMIC DNA]</scope>
    <source>
        <strain evidence="3 4">TK</strain>
    </source>
</reference>
<dbReference type="FunFam" id="3.90.640.10:FF:000007">
    <property type="entry name" value="Actin like 7B"/>
    <property type="match status" value="1"/>
</dbReference>
<comment type="function">
    <text evidence="1">Actins are highly conserved proteins that are involved in various types of cell motility and are ubiquitously expressed in all eukaryotic cells. Multiple isoforms are involved in various cellular functions such as cytoskeleton structure, cell mobility, chromosome movement and muscle contraction.</text>
</comment>
<dbReference type="InterPro" id="IPR004000">
    <property type="entry name" value="Actin"/>
</dbReference>
<dbReference type="STRING" id="361077.A0A151ZCF4"/>
<evidence type="ECO:0000256" key="2">
    <source>
        <dbReference type="RuleBase" id="RU000487"/>
    </source>
</evidence>
<dbReference type="GO" id="GO:0005856">
    <property type="term" value="C:cytoskeleton"/>
    <property type="evidence" value="ECO:0007669"/>
    <property type="project" value="UniProtKB-ARBA"/>
</dbReference>
<accession>A0A151ZCF4</accession>
<dbReference type="InterPro" id="IPR004001">
    <property type="entry name" value="Actin_CS"/>
</dbReference>
<evidence type="ECO:0000256" key="1">
    <source>
        <dbReference type="ARBA" id="ARBA00025474"/>
    </source>
</evidence>
<dbReference type="SMART" id="SM00268">
    <property type="entry name" value="ACTIN"/>
    <property type="match status" value="1"/>
</dbReference>
<gene>
    <name evidence="3" type="ORF">DLAC_07374</name>
</gene>
<name>A0A151ZCF4_TIELA</name>
<dbReference type="EMBL" id="LODT01000034">
    <property type="protein sequence ID" value="KYQ91605.1"/>
    <property type="molecule type" value="Genomic_DNA"/>
</dbReference>
<dbReference type="Pfam" id="PF00022">
    <property type="entry name" value="Actin"/>
    <property type="match status" value="1"/>
</dbReference>
<protein>
    <submittedName>
        <fullName evidence="3">Actin</fullName>
    </submittedName>
</protein>
<dbReference type="FunFam" id="3.30.420.40:FF:000291">
    <property type="entry name" value="Actin, alpha skeletal muscle"/>
    <property type="match status" value="1"/>
</dbReference>
<dbReference type="Gene3D" id="3.30.420.40">
    <property type="match status" value="2"/>
</dbReference>
<dbReference type="GO" id="GO:0016192">
    <property type="term" value="P:vesicle-mediated transport"/>
    <property type="evidence" value="ECO:0007669"/>
    <property type="project" value="UniProtKB-ARBA"/>
</dbReference>
<dbReference type="PANTHER" id="PTHR11937">
    <property type="entry name" value="ACTIN"/>
    <property type="match status" value="1"/>
</dbReference>
<dbReference type="Proteomes" id="UP000076078">
    <property type="component" value="Unassembled WGS sequence"/>
</dbReference>
<dbReference type="InParanoid" id="A0A151ZCF4"/>